<gene>
    <name evidence="2" type="ORF">ACHE_11742A</name>
</gene>
<reference evidence="2" key="1">
    <citation type="submission" date="2021-01" db="EMBL/GenBank/DDBJ databases">
        <authorList>
            <consortium name="Aspergillus chevalieri M1 genome sequencing consortium"/>
            <person name="Kazuki M."/>
            <person name="Futagami T."/>
        </authorList>
    </citation>
    <scope>NUCLEOTIDE SEQUENCE</scope>
    <source>
        <strain evidence="2">M1</strain>
    </source>
</reference>
<name>A0A7R7VGI7_ASPCH</name>
<sequence length="102" mass="11438">MISIWEEKSLQGAASLGKDIRILVLNFSKNLAEEHTARKEENQQPPPSKHNSYAEATRTSPTGPKTHTILPATPYKTPQPEKPSRIFLRPPKTTQKSDFVCV</sequence>
<feature type="compositionally biased region" description="Polar residues" evidence="1">
    <location>
        <begin position="92"/>
        <end position="102"/>
    </location>
</feature>
<evidence type="ECO:0000313" key="3">
    <source>
        <dbReference type="Proteomes" id="UP000637239"/>
    </source>
</evidence>
<dbReference type="KEGG" id="ache:ACHE_11742A"/>
<reference evidence="2" key="2">
    <citation type="submission" date="2021-02" db="EMBL/GenBank/DDBJ databases">
        <title>Aspergillus chevalieri M1 genome sequence.</title>
        <authorList>
            <person name="Kadooka C."/>
            <person name="Mori K."/>
            <person name="Futagami T."/>
        </authorList>
    </citation>
    <scope>NUCLEOTIDE SEQUENCE</scope>
    <source>
        <strain evidence="2">M1</strain>
    </source>
</reference>
<protein>
    <submittedName>
        <fullName evidence="2">Uncharacterized protein</fullName>
    </submittedName>
</protein>
<dbReference type="EMBL" id="AP024416">
    <property type="protein sequence ID" value="BCR84340.1"/>
    <property type="molecule type" value="Genomic_DNA"/>
</dbReference>
<dbReference type="RefSeq" id="XP_043132862.1">
    <property type="nucleotide sequence ID" value="XM_043276345.1"/>
</dbReference>
<proteinExistence type="predicted"/>
<evidence type="ECO:0000313" key="2">
    <source>
        <dbReference type="EMBL" id="BCR84340.1"/>
    </source>
</evidence>
<accession>A0A7R7VGI7</accession>
<evidence type="ECO:0000256" key="1">
    <source>
        <dbReference type="SAM" id="MobiDB-lite"/>
    </source>
</evidence>
<dbReference type="AlphaFoldDB" id="A0A7R7VGI7"/>
<feature type="region of interest" description="Disordered" evidence="1">
    <location>
        <begin position="34"/>
        <end position="102"/>
    </location>
</feature>
<organism evidence="2 3">
    <name type="scientific">Aspergillus chevalieri</name>
    <name type="common">Eurotium chevalieri</name>
    <dbReference type="NCBI Taxonomy" id="182096"/>
    <lineage>
        <taxon>Eukaryota</taxon>
        <taxon>Fungi</taxon>
        <taxon>Dikarya</taxon>
        <taxon>Ascomycota</taxon>
        <taxon>Pezizomycotina</taxon>
        <taxon>Eurotiomycetes</taxon>
        <taxon>Eurotiomycetidae</taxon>
        <taxon>Eurotiales</taxon>
        <taxon>Aspergillaceae</taxon>
        <taxon>Aspergillus</taxon>
        <taxon>Aspergillus subgen. Aspergillus</taxon>
    </lineage>
</organism>
<dbReference type="GeneID" id="66978699"/>
<keyword evidence="3" id="KW-1185">Reference proteome</keyword>
<dbReference type="Proteomes" id="UP000637239">
    <property type="component" value="Chromosome 1"/>
</dbReference>